<sequence>MAQTHSQSRESSSSVVLVTGFGPFHHHTVNASWAAVQELQRIGVRDADSDGVTLAIREIPVAYETVQQTIPKLLNELTPRLCVHVGVSPYNSVVLEKYGKNSEYLMIDIHGKRPKGQCCVPGGPECLQTKFNLHKIVDKVSRRQSDVEFVVSSDAGRYLCDFIYYTSLHVNSTPVLFVHVTELEKPYSVHQLAEALKNIIEVLLEEMGNYAA</sequence>
<dbReference type="GO" id="GO:0005829">
    <property type="term" value="C:cytosol"/>
    <property type="evidence" value="ECO:0007669"/>
    <property type="project" value="InterPro"/>
</dbReference>
<dbReference type="InterPro" id="IPR016125">
    <property type="entry name" value="Peptidase_C15-like"/>
</dbReference>
<evidence type="ECO:0000256" key="3">
    <source>
        <dbReference type="ARBA" id="ARBA00022670"/>
    </source>
</evidence>
<comment type="similarity">
    <text evidence="1">Belongs to the peptidase C15 family.</text>
</comment>
<dbReference type="Pfam" id="PF01470">
    <property type="entry name" value="Peptidase_C15"/>
    <property type="match status" value="1"/>
</dbReference>
<keyword evidence="3" id="KW-0645">Protease</keyword>
<dbReference type="PANTHER" id="PTHR23402:SF1">
    <property type="entry name" value="PYROGLUTAMYL-PEPTIDASE I"/>
    <property type="match status" value="1"/>
</dbReference>
<gene>
    <name evidence="6" type="ORF">GBAR_LOCUS12446</name>
</gene>
<dbReference type="EMBL" id="CASHTH010001853">
    <property type="protein sequence ID" value="CAI8020876.1"/>
    <property type="molecule type" value="Genomic_DNA"/>
</dbReference>
<dbReference type="SUPFAM" id="SSF53182">
    <property type="entry name" value="Pyrrolidone carboxyl peptidase (pyroglutamate aminopeptidase)"/>
    <property type="match status" value="1"/>
</dbReference>
<dbReference type="GO" id="GO:0006508">
    <property type="term" value="P:proteolysis"/>
    <property type="evidence" value="ECO:0007669"/>
    <property type="project" value="UniProtKB-KW"/>
</dbReference>
<evidence type="ECO:0000256" key="5">
    <source>
        <dbReference type="ARBA" id="ARBA00022807"/>
    </source>
</evidence>
<keyword evidence="5" id="KW-0788">Thiol protease</keyword>
<keyword evidence="7" id="KW-1185">Reference proteome</keyword>
<organism evidence="6 7">
    <name type="scientific">Geodia barretti</name>
    <name type="common">Barrett's horny sponge</name>
    <dbReference type="NCBI Taxonomy" id="519541"/>
    <lineage>
        <taxon>Eukaryota</taxon>
        <taxon>Metazoa</taxon>
        <taxon>Porifera</taxon>
        <taxon>Demospongiae</taxon>
        <taxon>Heteroscleromorpha</taxon>
        <taxon>Tetractinellida</taxon>
        <taxon>Astrophorina</taxon>
        <taxon>Geodiidae</taxon>
        <taxon>Geodia</taxon>
    </lineage>
</organism>
<dbReference type="Proteomes" id="UP001174909">
    <property type="component" value="Unassembled WGS sequence"/>
</dbReference>
<comment type="caution">
    <text evidence="6">The sequence shown here is derived from an EMBL/GenBank/DDBJ whole genome shotgun (WGS) entry which is preliminary data.</text>
</comment>
<dbReference type="CDD" id="cd00501">
    <property type="entry name" value="Peptidase_C15"/>
    <property type="match status" value="1"/>
</dbReference>
<evidence type="ECO:0000256" key="1">
    <source>
        <dbReference type="ARBA" id="ARBA00006641"/>
    </source>
</evidence>
<name>A0AA35WKX4_GEOBA</name>
<evidence type="ECO:0000313" key="6">
    <source>
        <dbReference type="EMBL" id="CAI8020876.1"/>
    </source>
</evidence>
<dbReference type="AlphaFoldDB" id="A0AA35WKX4"/>
<dbReference type="InterPro" id="IPR000816">
    <property type="entry name" value="Peptidase_C15"/>
</dbReference>
<dbReference type="PRINTS" id="PR00706">
    <property type="entry name" value="PYROGLUPTASE"/>
</dbReference>
<evidence type="ECO:0000313" key="7">
    <source>
        <dbReference type="Proteomes" id="UP001174909"/>
    </source>
</evidence>
<reference evidence="6" key="1">
    <citation type="submission" date="2023-03" db="EMBL/GenBank/DDBJ databases">
        <authorList>
            <person name="Steffen K."/>
            <person name="Cardenas P."/>
        </authorList>
    </citation>
    <scope>NUCLEOTIDE SEQUENCE</scope>
</reference>
<keyword evidence="4" id="KW-0378">Hydrolase</keyword>
<evidence type="ECO:0000256" key="4">
    <source>
        <dbReference type="ARBA" id="ARBA00022801"/>
    </source>
</evidence>
<dbReference type="InterPro" id="IPR036440">
    <property type="entry name" value="Peptidase_C15-like_sf"/>
</dbReference>
<dbReference type="PIRSF" id="PIRSF015592">
    <property type="entry name" value="Prld-crbxl_pptds"/>
    <property type="match status" value="1"/>
</dbReference>
<evidence type="ECO:0000256" key="2">
    <source>
        <dbReference type="ARBA" id="ARBA00022490"/>
    </source>
</evidence>
<dbReference type="PANTHER" id="PTHR23402">
    <property type="entry name" value="PROTEASE FAMILY C15 PYROGLUTAMYL-PEPTIDASE I-RELATED"/>
    <property type="match status" value="1"/>
</dbReference>
<dbReference type="GO" id="GO:0016920">
    <property type="term" value="F:pyroglutamyl-peptidase activity"/>
    <property type="evidence" value="ECO:0007669"/>
    <property type="project" value="InterPro"/>
</dbReference>
<dbReference type="Gene3D" id="3.40.630.20">
    <property type="entry name" value="Peptidase C15, pyroglutamyl peptidase I-like"/>
    <property type="match status" value="1"/>
</dbReference>
<keyword evidence="2" id="KW-0963">Cytoplasm</keyword>
<proteinExistence type="inferred from homology"/>
<accession>A0AA35WKX4</accession>
<protein>
    <submittedName>
        <fullName evidence="6">Pyroglutamyl-peptidase 1</fullName>
    </submittedName>
</protein>